<feature type="region of interest" description="Disordered" evidence="1">
    <location>
        <begin position="1"/>
        <end position="114"/>
    </location>
</feature>
<keyword evidence="3" id="KW-1185">Reference proteome</keyword>
<gene>
    <name evidence="2" type="ORF">SPARVUS_LOCUS11119799</name>
</gene>
<sequence length="132" mass="14869">MSQQVLCGAPLPGEVQSGREDPLHQDASQQTRDGPRGRRLGNVRRLFAETRPVPDAADIPRRRQDLPRPEQITDHQRHESRHLPGGLGALQVQEGGEVRRRRRESPITTPKRCRSRPATVRSVICVLSMFSV</sequence>
<dbReference type="EMBL" id="CATNWA010016217">
    <property type="protein sequence ID" value="CAI9590908.1"/>
    <property type="molecule type" value="Genomic_DNA"/>
</dbReference>
<evidence type="ECO:0000256" key="1">
    <source>
        <dbReference type="SAM" id="MobiDB-lite"/>
    </source>
</evidence>
<feature type="compositionally biased region" description="Basic and acidic residues" evidence="1">
    <location>
        <begin position="58"/>
        <end position="77"/>
    </location>
</feature>
<evidence type="ECO:0000313" key="3">
    <source>
        <dbReference type="Proteomes" id="UP001162483"/>
    </source>
</evidence>
<dbReference type="Proteomes" id="UP001162483">
    <property type="component" value="Unassembled WGS sequence"/>
</dbReference>
<accession>A0ABN9F1I9</accession>
<organism evidence="2 3">
    <name type="scientific">Staurois parvus</name>
    <dbReference type="NCBI Taxonomy" id="386267"/>
    <lineage>
        <taxon>Eukaryota</taxon>
        <taxon>Metazoa</taxon>
        <taxon>Chordata</taxon>
        <taxon>Craniata</taxon>
        <taxon>Vertebrata</taxon>
        <taxon>Euteleostomi</taxon>
        <taxon>Amphibia</taxon>
        <taxon>Batrachia</taxon>
        <taxon>Anura</taxon>
        <taxon>Neobatrachia</taxon>
        <taxon>Ranoidea</taxon>
        <taxon>Ranidae</taxon>
        <taxon>Staurois</taxon>
    </lineage>
</organism>
<evidence type="ECO:0000313" key="2">
    <source>
        <dbReference type="EMBL" id="CAI9590908.1"/>
    </source>
</evidence>
<comment type="caution">
    <text evidence="2">The sequence shown here is derived from an EMBL/GenBank/DDBJ whole genome shotgun (WGS) entry which is preliminary data.</text>
</comment>
<name>A0ABN9F1I9_9NEOB</name>
<reference evidence="2" key="1">
    <citation type="submission" date="2023-05" db="EMBL/GenBank/DDBJ databases">
        <authorList>
            <person name="Stuckert A."/>
        </authorList>
    </citation>
    <scope>NUCLEOTIDE SEQUENCE</scope>
</reference>
<protein>
    <submittedName>
        <fullName evidence="2">Uncharacterized protein</fullName>
    </submittedName>
</protein>
<proteinExistence type="predicted"/>